<dbReference type="RefSeq" id="WP_132434721.1">
    <property type="nucleotide sequence ID" value="NZ_SLWK01000013.1"/>
</dbReference>
<dbReference type="PANTHER" id="PTHR36452">
    <property type="entry name" value="CHROMOSOME 12, WHOLE GENOME SHOTGUN SEQUENCE"/>
    <property type="match status" value="1"/>
</dbReference>
<evidence type="ECO:0000313" key="2">
    <source>
        <dbReference type="Proteomes" id="UP000295221"/>
    </source>
</evidence>
<sequence length="225" mass="26149">MQKVLNFLRKVSENNNREWFEANKDEYLEARDIFNSFVEKLIVGIADFDPSIKGLTVKDCTYRFYRDIRFSANKMPFKTHFGAYICPHGKKSGYSGYYFHIEPKGEGFLGGSQLDTGLYRPEQKIINSIREEIYLNGDQFEETIKAAKGFVLDDDQPLKRIPRGYPADSPYAEYLKLKNPILCKQVNEEFILDKKLLDNAIEAFSKTVAFNTWLNKAVKYAFEEQ</sequence>
<reference evidence="1 2" key="1">
    <citation type="submission" date="2019-03" db="EMBL/GenBank/DDBJ databases">
        <title>Genomic Encyclopedia of Type Strains, Phase IV (KMG-IV): sequencing the most valuable type-strain genomes for metagenomic binning, comparative biology and taxonomic classification.</title>
        <authorList>
            <person name="Goeker M."/>
        </authorList>
    </citation>
    <scope>NUCLEOTIDE SEQUENCE [LARGE SCALE GENOMIC DNA]</scope>
    <source>
        <strain evidence="1 2">DSM 24179</strain>
    </source>
</reference>
<name>A0A4R2GDJ0_9BACT</name>
<evidence type="ECO:0000313" key="1">
    <source>
        <dbReference type="EMBL" id="TCO06126.1"/>
    </source>
</evidence>
<dbReference type="Proteomes" id="UP000295221">
    <property type="component" value="Unassembled WGS sequence"/>
</dbReference>
<dbReference type="Pfam" id="PF09365">
    <property type="entry name" value="DUF2461"/>
    <property type="match status" value="1"/>
</dbReference>
<proteinExistence type="predicted"/>
<dbReference type="PANTHER" id="PTHR36452:SF1">
    <property type="entry name" value="DUF2461 DOMAIN-CONTAINING PROTEIN"/>
    <property type="match status" value="1"/>
</dbReference>
<organism evidence="1 2">
    <name type="scientific">Natronoflexus pectinivorans</name>
    <dbReference type="NCBI Taxonomy" id="682526"/>
    <lineage>
        <taxon>Bacteria</taxon>
        <taxon>Pseudomonadati</taxon>
        <taxon>Bacteroidota</taxon>
        <taxon>Bacteroidia</taxon>
        <taxon>Marinilabiliales</taxon>
        <taxon>Marinilabiliaceae</taxon>
        <taxon>Natronoflexus</taxon>
    </lineage>
</organism>
<gene>
    <name evidence="1" type="ORF">EV194_11341</name>
</gene>
<comment type="caution">
    <text evidence="1">The sequence shown here is derived from an EMBL/GenBank/DDBJ whole genome shotgun (WGS) entry which is preliminary data.</text>
</comment>
<dbReference type="OrthoDB" id="9794241at2"/>
<dbReference type="EMBL" id="SLWK01000013">
    <property type="protein sequence ID" value="TCO06126.1"/>
    <property type="molecule type" value="Genomic_DNA"/>
</dbReference>
<protein>
    <submittedName>
        <fullName evidence="1">Uncharacterized protein (TIGR02453 family)</fullName>
    </submittedName>
</protein>
<dbReference type="AlphaFoldDB" id="A0A4R2GDJ0"/>
<dbReference type="InterPro" id="IPR015996">
    <property type="entry name" value="UCP028451"/>
</dbReference>
<accession>A0A4R2GDJ0</accession>
<keyword evidence="2" id="KW-1185">Reference proteome</keyword>
<dbReference type="InterPro" id="IPR012808">
    <property type="entry name" value="CHP02453"/>
</dbReference>
<dbReference type="NCBIfam" id="TIGR02453">
    <property type="entry name" value="TIGR02453 family protein"/>
    <property type="match status" value="1"/>
</dbReference>
<dbReference type="PIRSF" id="PIRSF028451">
    <property type="entry name" value="UCP028451"/>
    <property type="match status" value="1"/>
</dbReference>